<dbReference type="AlphaFoldDB" id="A0A7X5VJ84"/>
<dbReference type="Proteomes" id="UP000555407">
    <property type="component" value="Unassembled WGS sequence"/>
</dbReference>
<evidence type="ECO:0000313" key="1">
    <source>
        <dbReference type="EMBL" id="NIK62291.1"/>
    </source>
</evidence>
<protein>
    <recommendedName>
        <fullName evidence="3">Exo-alpha-sialidase</fullName>
    </recommendedName>
</protein>
<dbReference type="EMBL" id="JAASRO010000001">
    <property type="protein sequence ID" value="NIK62291.1"/>
    <property type="molecule type" value="Genomic_DNA"/>
</dbReference>
<dbReference type="InterPro" id="IPR036278">
    <property type="entry name" value="Sialidase_sf"/>
</dbReference>
<accession>A0A7X5VJ84</accession>
<dbReference type="CDD" id="cd15482">
    <property type="entry name" value="Sialidase_non-viral"/>
    <property type="match status" value="1"/>
</dbReference>
<gene>
    <name evidence="1" type="ORF">BJY22_008008</name>
</gene>
<keyword evidence="2" id="KW-1185">Reference proteome</keyword>
<organism evidence="1 2">
    <name type="scientific">Kribbella shirazensis</name>
    <dbReference type="NCBI Taxonomy" id="1105143"/>
    <lineage>
        <taxon>Bacteria</taxon>
        <taxon>Bacillati</taxon>
        <taxon>Actinomycetota</taxon>
        <taxon>Actinomycetes</taxon>
        <taxon>Propionibacteriales</taxon>
        <taxon>Kribbellaceae</taxon>
        <taxon>Kribbella</taxon>
    </lineage>
</organism>
<name>A0A7X5VJ84_9ACTN</name>
<evidence type="ECO:0000313" key="2">
    <source>
        <dbReference type="Proteomes" id="UP000555407"/>
    </source>
</evidence>
<dbReference type="SUPFAM" id="SSF50939">
    <property type="entry name" value="Sialidases"/>
    <property type="match status" value="1"/>
</dbReference>
<proteinExistence type="predicted"/>
<dbReference type="InterPro" id="IPR015943">
    <property type="entry name" value="WD40/YVTN_repeat-like_dom_sf"/>
</dbReference>
<evidence type="ECO:0008006" key="3">
    <source>
        <dbReference type="Google" id="ProtNLM"/>
    </source>
</evidence>
<dbReference type="Gene3D" id="2.130.10.10">
    <property type="entry name" value="YVTN repeat-like/Quinoprotein amine dehydrogenase"/>
    <property type="match status" value="1"/>
</dbReference>
<comment type="caution">
    <text evidence="1">The sequence shown here is derived from an EMBL/GenBank/DDBJ whole genome shotgun (WGS) entry which is preliminary data.</text>
</comment>
<dbReference type="RefSeq" id="WP_167217330.1">
    <property type="nucleotide sequence ID" value="NZ_JAASRO010000001.1"/>
</dbReference>
<sequence>MEPRLRELSDRYYRRLVELLERCGLPRAMPPFLVLGVFAATTSIVLALVQLTSQEAPAVKPIGITPAAAGAPGSKVVNSERAQVLSMTMVTRNRWAAGWSDCTTGPSCRYAAVIDRDGARATAPEWPVPYATLQAGSEAIAVAPPLEGTLAGGATMMFRLTYDGPLLTRLRHRMPTTTFAKNEILTDQIVPGRIVVVNPEESTVRMLQARGTRSPVCDDSGRCWMLGGIGRTDIVWTDDGGKTWGARSLDSHNQLGRLAVSPNGRTLLTTAVTVGANGQSVAKMQLSTDRGANWTTVQDPPPSLKTAPLAFDDGTALMLGGRHGDRPRLYRVRDGAAKLDRGYPGDLADLEGDEHLMYGFEVPKRRTTEVVLSTDAGATWTKFAPR</sequence>
<reference evidence="1 2" key="1">
    <citation type="submission" date="2020-03" db="EMBL/GenBank/DDBJ databases">
        <title>Sequencing the genomes of 1000 actinobacteria strains.</title>
        <authorList>
            <person name="Klenk H.-P."/>
        </authorList>
    </citation>
    <scope>NUCLEOTIDE SEQUENCE [LARGE SCALE GENOMIC DNA]</scope>
    <source>
        <strain evidence="1 2">DSM 45490</strain>
    </source>
</reference>